<reference evidence="1" key="1">
    <citation type="submission" date="2013-11" db="EMBL/GenBank/DDBJ databases">
        <title>Genome sequence of the fusiform rust pathogen reveals effectors for host alternation and coevolution with pine.</title>
        <authorList>
            <consortium name="DOE Joint Genome Institute"/>
            <person name="Smith K."/>
            <person name="Pendleton A."/>
            <person name="Kubisiak T."/>
            <person name="Anderson C."/>
            <person name="Salamov A."/>
            <person name="Aerts A."/>
            <person name="Riley R."/>
            <person name="Clum A."/>
            <person name="Lindquist E."/>
            <person name="Ence D."/>
            <person name="Campbell M."/>
            <person name="Kronenberg Z."/>
            <person name="Feau N."/>
            <person name="Dhillon B."/>
            <person name="Hamelin R."/>
            <person name="Burleigh J."/>
            <person name="Smith J."/>
            <person name="Yandell M."/>
            <person name="Nelson C."/>
            <person name="Grigoriev I."/>
            <person name="Davis J."/>
        </authorList>
    </citation>
    <scope>NUCLEOTIDE SEQUENCE</scope>
    <source>
        <strain evidence="1">G11</strain>
    </source>
</reference>
<proteinExistence type="predicted"/>
<dbReference type="InterPro" id="IPR036397">
    <property type="entry name" value="RNaseH_sf"/>
</dbReference>
<evidence type="ECO:0000313" key="2">
    <source>
        <dbReference type="Proteomes" id="UP000886653"/>
    </source>
</evidence>
<keyword evidence="2" id="KW-1185">Reference proteome</keyword>
<accession>A0A9P6TAX5</accession>
<dbReference type="GO" id="GO:0003676">
    <property type="term" value="F:nucleic acid binding"/>
    <property type="evidence" value="ECO:0007669"/>
    <property type="project" value="InterPro"/>
</dbReference>
<dbReference type="Gene3D" id="3.30.420.10">
    <property type="entry name" value="Ribonuclease H-like superfamily/Ribonuclease H"/>
    <property type="match status" value="1"/>
</dbReference>
<dbReference type="AlphaFoldDB" id="A0A9P6TAX5"/>
<organism evidence="1 2">
    <name type="scientific">Cronartium quercuum f. sp. fusiforme G11</name>
    <dbReference type="NCBI Taxonomy" id="708437"/>
    <lineage>
        <taxon>Eukaryota</taxon>
        <taxon>Fungi</taxon>
        <taxon>Dikarya</taxon>
        <taxon>Basidiomycota</taxon>
        <taxon>Pucciniomycotina</taxon>
        <taxon>Pucciniomycetes</taxon>
        <taxon>Pucciniales</taxon>
        <taxon>Coleosporiaceae</taxon>
        <taxon>Cronartium</taxon>
    </lineage>
</organism>
<evidence type="ECO:0008006" key="3">
    <source>
        <dbReference type="Google" id="ProtNLM"/>
    </source>
</evidence>
<dbReference type="EMBL" id="MU167273">
    <property type="protein sequence ID" value="KAG0145656.1"/>
    <property type="molecule type" value="Genomic_DNA"/>
</dbReference>
<protein>
    <recommendedName>
        <fullName evidence="3">Tc1-like transposase DDE domain-containing protein</fullName>
    </recommendedName>
</protein>
<sequence>MKNLFPGPNFVIVLDHGSIHHHDEIQGMFTKNAVCVIQLPPYLPIFLILMNGVFHLTKAKTFVDLRC</sequence>
<comment type="caution">
    <text evidence="1">The sequence shown here is derived from an EMBL/GenBank/DDBJ whole genome shotgun (WGS) entry which is preliminary data.</text>
</comment>
<name>A0A9P6TAX5_9BASI</name>
<gene>
    <name evidence="1" type="ORF">CROQUDRAFT_562433</name>
</gene>
<dbReference type="Proteomes" id="UP000886653">
    <property type="component" value="Unassembled WGS sequence"/>
</dbReference>
<evidence type="ECO:0000313" key="1">
    <source>
        <dbReference type="EMBL" id="KAG0145656.1"/>
    </source>
</evidence>